<proteinExistence type="inferred from homology"/>
<keyword evidence="4" id="KW-0472">Membrane</keyword>
<comment type="similarity">
    <text evidence="2">Belongs to the SusD family.</text>
</comment>
<reference evidence="8" key="1">
    <citation type="submission" date="2022-11" db="EMBL/GenBank/DDBJ databases">
        <title>High-quality draft genome sequence of Galbibacter sp. strain CMA-7.</title>
        <authorList>
            <person name="Wei L."/>
            <person name="Dong C."/>
            <person name="Shao Z."/>
        </authorList>
    </citation>
    <scope>NUCLEOTIDE SEQUENCE</scope>
    <source>
        <strain evidence="8">CMA-7</strain>
    </source>
</reference>
<evidence type="ECO:0000313" key="9">
    <source>
        <dbReference type="Proteomes" id="UP001153642"/>
    </source>
</evidence>
<dbReference type="Pfam" id="PF14322">
    <property type="entry name" value="SusD-like_3"/>
    <property type="match status" value="1"/>
</dbReference>
<dbReference type="InterPro" id="IPR033985">
    <property type="entry name" value="SusD-like_N"/>
</dbReference>
<keyword evidence="5" id="KW-0998">Cell outer membrane</keyword>
<dbReference type="SUPFAM" id="SSF48452">
    <property type="entry name" value="TPR-like"/>
    <property type="match status" value="1"/>
</dbReference>
<dbReference type="Pfam" id="PF07980">
    <property type="entry name" value="SusD_RagB"/>
    <property type="match status" value="1"/>
</dbReference>
<evidence type="ECO:0000259" key="6">
    <source>
        <dbReference type="Pfam" id="PF07980"/>
    </source>
</evidence>
<accession>A0ABT6FNC0</accession>
<evidence type="ECO:0000256" key="3">
    <source>
        <dbReference type="ARBA" id="ARBA00022729"/>
    </source>
</evidence>
<name>A0ABT6FNC0_9FLAO</name>
<evidence type="ECO:0000259" key="7">
    <source>
        <dbReference type="Pfam" id="PF14322"/>
    </source>
</evidence>
<dbReference type="RefSeq" id="WP_277898468.1">
    <property type="nucleotide sequence ID" value="NZ_JAPMUA010000001.1"/>
</dbReference>
<organism evidence="8 9">
    <name type="scientific">Galbibacter pacificus</name>
    <dbReference type="NCBI Taxonomy" id="2996052"/>
    <lineage>
        <taxon>Bacteria</taxon>
        <taxon>Pseudomonadati</taxon>
        <taxon>Bacteroidota</taxon>
        <taxon>Flavobacteriia</taxon>
        <taxon>Flavobacteriales</taxon>
        <taxon>Flavobacteriaceae</taxon>
        <taxon>Galbibacter</taxon>
    </lineage>
</organism>
<keyword evidence="3" id="KW-0732">Signal</keyword>
<dbReference type="EMBL" id="JAPMUA010000001">
    <property type="protein sequence ID" value="MDG3584710.1"/>
    <property type="molecule type" value="Genomic_DNA"/>
</dbReference>
<evidence type="ECO:0000256" key="4">
    <source>
        <dbReference type="ARBA" id="ARBA00023136"/>
    </source>
</evidence>
<comment type="subcellular location">
    <subcellularLocation>
        <location evidence="1">Cell outer membrane</location>
    </subcellularLocation>
</comment>
<comment type="caution">
    <text evidence="8">The sequence shown here is derived from an EMBL/GenBank/DDBJ whole genome shotgun (WGS) entry which is preliminary data.</text>
</comment>
<dbReference type="PROSITE" id="PS51257">
    <property type="entry name" value="PROKAR_LIPOPROTEIN"/>
    <property type="match status" value="1"/>
</dbReference>
<evidence type="ECO:0000256" key="1">
    <source>
        <dbReference type="ARBA" id="ARBA00004442"/>
    </source>
</evidence>
<dbReference type="CDD" id="cd08977">
    <property type="entry name" value="SusD"/>
    <property type="match status" value="1"/>
</dbReference>
<sequence length="472" mass="53488">MKFKLFDIYLYQTLFVLLCSLLSSCEDFVDVEIPEHKIVSETVFNDNTTANSAVVGIYNELFRSYFSGGGRNSTQVLAGLSADNLRTIILDDDLIEYEQNKISIQNSSNLNLWSSAYNIVYMCNAVLDGLQKSEGVSAEMEVQLTGEVRFVRAFVYFYLVNLYGEVPLILTPDYRKNALASRNTIDEIYSLMIDDLENAVAVLGNTYKDGERTRANKFTAMALLARVHLYKGNWDRAETLSNQVILESQTYELLDDMGRVFLANSKEAIWQISPIGSGSSLAHTKEGNLFIILENPNYATPVSLSNNFVESFSKEDARLTSWIHTFSTESNTFYHPFKYKVKYASSGEITEYSMVLRLAEQYLIRCEARTHQGKLLGAIADLDRIRERANLSLISNIAPGIDQKALLDSISAERRRELFTEWGHRWLDLKRTGRISTVLSPIKTSWQDLDALYPIPEGEISKNPNLTQNNGY</sequence>
<protein>
    <submittedName>
        <fullName evidence="8">RagB/SusD family nutrient uptake outer membrane protein</fullName>
    </submittedName>
</protein>
<keyword evidence="9" id="KW-1185">Reference proteome</keyword>
<feature type="domain" description="RagB/SusD" evidence="6">
    <location>
        <begin position="328"/>
        <end position="472"/>
    </location>
</feature>
<evidence type="ECO:0000256" key="2">
    <source>
        <dbReference type="ARBA" id="ARBA00006275"/>
    </source>
</evidence>
<evidence type="ECO:0000313" key="8">
    <source>
        <dbReference type="EMBL" id="MDG3584710.1"/>
    </source>
</evidence>
<feature type="domain" description="SusD-like N-terminal" evidence="7">
    <location>
        <begin position="94"/>
        <end position="229"/>
    </location>
</feature>
<evidence type="ECO:0000256" key="5">
    <source>
        <dbReference type="ARBA" id="ARBA00023237"/>
    </source>
</evidence>
<dbReference type="Gene3D" id="1.25.40.390">
    <property type="match status" value="1"/>
</dbReference>
<gene>
    <name evidence="8" type="ORF">OSR52_02435</name>
</gene>
<dbReference type="InterPro" id="IPR011990">
    <property type="entry name" value="TPR-like_helical_dom_sf"/>
</dbReference>
<dbReference type="InterPro" id="IPR012944">
    <property type="entry name" value="SusD_RagB_dom"/>
</dbReference>
<dbReference type="Proteomes" id="UP001153642">
    <property type="component" value="Unassembled WGS sequence"/>
</dbReference>